<dbReference type="Proteomes" id="UP000249547">
    <property type="component" value="Unassembled WGS sequence"/>
</dbReference>
<dbReference type="EMBL" id="QLLL01000015">
    <property type="protein sequence ID" value="RAI97549.1"/>
    <property type="molecule type" value="Genomic_DNA"/>
</dbReference>
<accession>A0A327PZR7</accession>
<reference evidence="1 2" key="1">
    <citation type="submission" date="2018-06" db="EMBL/GenBank/DDBJ databases">
        <title>Genomic Encyclopedia of Archaeal and Bacterial Type Strains, Phase II (KMG-II): from individual species to whole genera.</title>
        <authorList>
            <person name="Goeker M."/>
        </authorList>
    </citation>
    <scope>NUCLEOTIDE SEQUENCE [LARGE SCALE GENOMIC DNA]</scope>
    <source>
        <strain evidence="1 2">DSM 23857</strain>
    </source>
</reference>
<comment type="caution">
    <text evidence="1">The sequence shown here is derived from an EMBL/GenBank/DDBJ whole genome shotgun (WGS) entry which is preliminary data.</text>
</comment>
<proteinExistence type="predicted"/>
<organism evidence="1 2">
    <name type="scientific">Chitinophaga skermanii</name>
    <dbReference type="NCBI Taxonomy" id="331697"/>
    <lineage>
        <taxon>Bacteria</taxon>
        <taxon>Pseudomonadati</taxon>
        <taxon>Bacteroidota</taxon>
        <taxon>Chitinophagia</taxon>
        <taxon>Chitinophagales</taxon>
        <taxon>Chitinophagaceae</taxon>
        <taxon>Chitinophaga</taxon>
    </lineage>
</organism>
<evidence type="ECO:0000313" key="2">
    <source>
        <dbReference type="Proteomes" id="UP000249547"/>
    </source>
</evidence>
<dbReference type="OrthoDB" id="1493616at2"/>
<name>A0A327PZR7_9BACT</name>
<dbReference type="RefSeq" id="WP_111600430.1">
    <property type="nucleotide sequence ID" value="NZ_QLLL01000015.1"/>
</dbReference>
<keyword evidence="2" id="KW-1185">Reference proteome</keyword>
<gene>
    <name evidence="1" type="ORF">LX64_05057</name>
</gene>
<dbReference type="AlphaFoldDB" id="A0A327PZR7"/>
<protein>
    <submittedName>
        <fullName evidence="1">Uncharacterized protein</fullName>
    </submittedName>
</protein>
<evidence type="ECO:0000313" key="1">
    <source>
        <dbReference type="EMBL" id="RAI97549.1"/>
    </source>
</evidence>
<sequence>MYRQEKNVQFIANIGQHQTYPQYFESYNAAVSILIAHIEQHANTCHTLAYPIMFLVRHGIELGLKNNIQFFQHYTKQSTPNTIYTHQLKFLQTQFKSQLFEAIALLQATKHINIDPHDLHQFHLYFQQLDTLTNLFELLDKNADAFRYPVNTKNNASFQYEQTVNLMEVVHLLQAVEWLLCFTGDVFKKYWDEAMPTTH</sequence>